<name>A0ABT3GAY5_9BACT</name>
<dbReference type="RefSeq" id="WP_264516618.1">
    <property type="nucleotide sequence ID" value="NZ_JAPDDR010000023.1"/>
</dbReference>
<proteinExistence type="predicted"/>
<evidence type="ECO:0000313" key="2">
    <source>
        <dbReference type="EMBL" id="MCW1916998.1"/>
    </source>
</evidence>
<feature type="transmembrane region" description="Helical" evidence="1">
    <location>
        <begin position="118"/>
        <end position="135"/>
    </location>
</feature>
<sequence>MLRRPFAFWLPAFVLLFLCWAWADSRRNSSAVSLGFMRGQEIECVIITAEDSSLVLGASQTHGLRPPKNRPVFAGSHRHDLPPKSSTPWFPRPKTEILKEGIGTSSGPIRTIYRNLHIPFWCIIPAYFAAWMFLLHRWNKRLRLRPMPQSRLETSA</sequence>
<dbReference type="EMBL" id="JAPDDR010000023">
    <property type="protein sequence ID" value="MCW1916998.1"/>
    <property type="molecule type" value="Genomic_DNA"/>
</dbReference>
<protein>
    <submittedName>
        <fullName evidence="2">Uncharacterized protein</fullName>
    </submittedName>
</protein>
<keyword evidence="1" id="KW-0812">Transmembrane</keyword>
<dbReference type="Proteomes" id="UP001165653">
    <property type="component" value="Unassembled WGS sequence"/>
</dbReference>
<evidence type="ECO:0000256" key="1">
    <source>
        <dbReference type="SAM" id="Phobius"/>
    </source>
</evidence>
<organism evidence="2 3">
    <name type="scientific">Luteolibacter rhizosphaerae</name>
    <dbReference type="NCBI Taxonomy" id="2989719"/>
    <lineage>
        <taxon>Bacteria</taxon>
        <taxon>Pseudomonadati</taxon>
        <taxon>Verrucomicrobiota</taxon>
        <taxon>Verrucomicrobiia</taxon>
        <taxon>Verrucomicrobiales</taxon>
        <taxon>Verrucomicrobiaceae</taxon>
        <taxon>Luteolibacter</taxon>
    </lineage>
</organism>
<keyword evidence="3" id="KW-1185">Reference proteome</keyword>
<keyword evidence="1" id="KW-0472">Membrane</keyword>
<gene>
    <name evidence="2" type="ORF">OJ996_25640</name>
</gene>
<evidence type="ECO:0000313" key="3">
    <source>
        <dbReference type="Proteomes" id="UP001165653"/>
    </source>
</evidence>
<reference evidence="2" key="1">
    <citation type="submission" date="2022-10" db="EMBL/GenBank/DDBJ databases">
        <title>Luteolibacter sp. GHJ8, whole genome shotgun sequencing project.</title>
        <authorList>
            <person name="Zhao G."/>
            <person name="Shen L."/>
        </authorList>
    </citation>
    <scope>NUCLEOTIDE SEQUENCE</scope>
    <source>
        <strain evidence="2">GHJ8</strain>
    </source>
</reference>
<keyword evidence="1" id="KW-1133">Transmembrane helix</keyword>
<comment type="caution">
    <text evidence="2">The sequence shown here is derived from an EMBL/GenBank/DDBJ whole genome shotgun (WGS) entry which is preliminary data.</text>
</comment>
<accession>A0ABT3GAY5</accession>